<comment type="caution">
    <text evidence="4">The sequence shown here is derived from an EMBL/GenBank/DDBJ whole genome shotgun (WGS) entry which is preliminary data.</text>
</comment>
<accession>A0AAE1R1L4</accession>
<protein>
    <submittedName>
        <fullName evidence="4">Uncharacterized protein</fullName>
    </submittedName>
</protein>
<dbReference type="PANTHER" id="PTHR32054">
    <property type="entry name" value="HEAVY CHAIN, PUTATIVE, EXPRESSED-RELATED-RELATED"/>
    <property type="match status" value="1"/>
</dbReference>
<sequence length="312" mass="34890">MGNGDGEDELRGRRDVNIHVSPRPILIDLLERVLTKETQLHVTQKELNKLKEQLKNAEATKAQALVELEGAKQTVEDLTHKIKFVCESKDSTIKATEAAKHQVKQLEVASDRPVLGMDGSSKLDLETARQKYMAAVTHLDTAKQDLRKIRLDGDTTIEEKASALKQAAEAECTANANMERAGELSKEIVAVQESIRQLKLACVQEGEDEAKIYVEKEVQKQSCKDRIEEAAKKLLASRKDLDPDPTKSLEAEFAKTMSEVEALRKEEECTRSSDLVLVRVVTTELGDAKESLHKVAEEKAHCGRWWRPLNLS</sequence>
<dbReference type="GO" id="GO:0009904">
    <property type="term" value="P:chloroplast accumulation movement"/>
    <property type="evidence" value="ECO:0007669"/>
    <property type="project" value="TreeGrafter"/>
</dbReference>
<proteinExistence type="inferred from homology"/>
<feature type="coiled-coil region" evidence="3">
    <location>
        <begin position="33"/>
        <end position="81"/>
    </location>
</feature>
<dbReference type="PANTHER" id="PTHR32054:SF93">
    <property type="entry name" value="WEB FAMILY"/>
    <property type="match status" value="1"/>
</dbReference>
<dbReference type="GO" id="GO:0005829">
    <property type="term" value="C:cytosol"/>
    <property type="evidence" value="ECO:0007669"/>
    <property type="project" value="TreeGrafter"/>
</dbReference>
<name>A0AAE1R1L4_9SOLA</name>
<evidence type="ECO:0000256" key="1">
    <source>
        <dbReference type="ARBA" id="ARBA00005485"/>
    </source>
</evidence>
<evidence type="ECO:0000256" key="3">
    <source>
        <dbReference type="SAM" id="Coils"/>
    </source>
</evidence>
<dbReference type="Pfam" id="PF05701">
    <property type="entry name" value="WEMBL"/>
    <property type="match status" value="1"/>
</dbReference>
<reference evidence="4" key="1">
    <citation type="submission" date="2023-12" db="EMBL/GenBank/DDBJ databases">
        <title>Genome assembly of Anisodus tanguticus.</title>
        <authorList>
            <person name="Wang Y.-J."/>
        </authorList>
    </citation>
    <scope>NUCLEOTIDE SEQUENCE</scope>
    <source>
        <strain evidence="4">KB-2021</strain>
        <tissue evidence="4">Leaf</tissue>
    </source>
</reference>
<dbReference type="EMBL" id="JAVYJV010000020">
    <property type="protein sequence ID" value="KAK4343964.1"/>
    <property type="molecule type" value="Genomic_DNA"/>
</dbReference>
<evidence type="ECO:0000256" key="2">
    <source>
        <dbReference type="ARBA" id="ARBA00023054"/>
    </source>
</evidence>
<keyword evidence="2 3" id="KW-0175">Coiled coil</keyword>
<dbReference type="Proteomes" id="UP001291623">
    <property type="component" value="Unassembled WGS sequence"/>
</dbReference>
<keyword evidence="5" id="KW-1185">Reference proteome</keyword>
<dbReference type="InterPro" id="IPR008545">
    <property type="entry name" value="Web"/>
</dbReference>
<dbReference type="GO" id="GO:0009903">
    <property type="term" value="P:chloroplast avoidance movement"/>
    <property type="evidence" value="ECO:0007669"/>
    <property type="project" value="TreeGrafter"/>
</dbReference>
<evidence type="ECO:0000313" key="4">
    <source>
        <dbReference type="EMBL" id="KAK4343964.1"/>
    </source>
</evidence>
<gene>
    <name evidence="4" type="ORF">RND71_037058</name>
</gene>
<organism evidence="4 5">
    <name type="scientific">Anisodus tanguticus</name>
    <dbReference type="NCBI Taxonomy" id="243964"/>
    <lineage>
        <taxon>Eukaryota</taxon>
        <taxon>Viridiplantae</taxon>
        <taxon>Streptophyta</taxon>
        <taxon>Embryophyta</taxon>
        <taxon>Tracheophyta</taxon>
        <taxon>Spermatophyta</taxon>
        <taxon>Magnoliopsida</taxon>
        <taxon>eudicotyledons</taxon>
        <taxon>Gunneridae</taxon>
        <taxon>Pentapetalae</taxon>
        <taxon>asterids</taxon>
        <taxon>lamiids</taxon>
        <taxon>Solanales</taxon>
        <taxon>Solanaceae</taxon>
        <taxon>Solanoideae</taxon>
        <taxon>Hyoscyameae</taxon>
        <taxon>Anisodus</taxon>
    </lineage>
</organism>
<feature type="coiled-coil region" evidence="3">
    <location>
        <begin position="213"/>
        <end position="266"/>
    </location>
</feature>
<dbReference type="AlphaFoldDB" id="A0AAE1R1L4"/>
<evidence type="ECO:0000313" key="5">
    <source>
        <dbReference type="Proteomes" id="UP001291623"/>
    </source>
</evidence>
<comment type="similarity">
    <text evidence="1">Belongs to the WEB family.</text>
</comment>